<evidence type="ECO:0000313" key="1">
    <source>
        <dbReference type="EMBL" id="MBZ3891090.1"/>
    </source>
</evidence>
<dbReference type="EMBL" id="JAATJV010445400">
    <property type="protein sequence ID" value="MBZ3891090.1"/>
    <property type="molecule type" value="Genomic_DNA"/>
</dbReference>
<dbReference type="GO" id="GO:0008233">
    <property type="term" value="F:peptidase activity"/>
    <property type="evidence" value="ECO:0007669"/>
    <property type="project" value="UniProtKB-KW"/>
</dbReference>
<protein>
    <submittedName>
        <fullName evidence="1">Sentrin-specific protease 2</fullName>
    </submittedName>
</protein>
<proteinExistence type="predicted"/>
<name>A0AA41TBM8_SCICA</name>
<keyword evidence="1" id="KW-0378">Hydrolase</keyword>
<evidence type="ECO:0000313" key="2">
    <source>
        <dbReference type="Proteomes" id="UP001166674"/>
    </source>
</evidence>
<sequence>MAKATALGFATRGVECVGYPCCSGLVCLVSILDTIFRFCDPLVPPTGALLKRRCANSPLFSTVVTDEYPLKDQD</sequence>
<accession>A0AA41TBM8</accession>
<gene>
    <name evidence="1" type="ORF">SUZIE_211220</name>
</gene>
<keyword evidence="2" id="KW-1185">Reference proteome</keyword>
<dbReference type="GO" id="GO:0006508">
    <property type="term" value="P:proteolysis"/>
    <property type="evidence" value="ECO:0007669"/>
    <property type="project" value="UniProtKB-KW"/>
</dbReference>
<reference evidence="1" key="1">
    <citation type="submission" date="2020-03" db="EMBL/GenBank/DDBJ databases">
        <title>Studies in the Genomics of Life Span.</title>
        <authorList>
            <person name="Glass D."/>
        </authorList>
    </citation>
    <scope>NUCLEOTIDE SEQUENCE</scope>
    <source>
        <strain evidence="1">SUZIE</strain>
        <tissue evidence="1">Muscle</tissue>
    </source>
</reference>
<organism evidence="1 2">
    <name type="scientific">Sciurus carolinensis</name>
    <name type="common">Eastern gray squirrel</name>
    <dbReference type="NCBI Taxonomy" id="30640"/>
    <lineage>
        <taxon>Eukaryota</taxon>
        <taxon>Metazoa</taxon>
        <taxon>Chordata</taxon>
        <taxon>Craniata</taxon>
        <taxon>Vertebrata</taxon>
        <taxon>Euteleostomi</taxon>
        <taxon>Mammalia</taxon>
        <taxon>Eutheria</taxon>
        <taxon>Euarchontoglires</taxon>
        <taxon>Glires</taxon>
        <taxon>Rodentia</taxon>
        <taxon>Sciuromorpha</taxon>
        <taxon>Sciuridae</taxon>
        <taxon>Sciurinae</taxon>
        <taxon>Sciurini</taxon>
        <taxon>Sciurus</taxon>
    </lineage>
</organism>
<comment type="caution">
    <text evidence="1">The sequence shown here is derived from an EMBL/GenBank/DDBJ whole genome shotgun (WGS) entry which is preliminary data.</text>
</comment>
<keyword evidence="1" id="KW-0645">Protease</keyword>
<dbReference type="AlphaFoldDB" id="A0AA41TBM8"/>
<dbReference type="Proteomes" id="UP001166674">
    <property type="component" value="Unassembled WGS sequence"/>
</dbReference>